<reference evidence="2 3" key="1">
    <citation type="submission" date="2016-06" db="EMBL/GenBank/DDBJ databases">
        <title>Comparative genomics of the ectomycorrhizal sister species Rhizopogon vinicolor and Rhizopogon vesiculosus (Basidiomycota: Boletales) reveals a divergence of the mating type B locus.</title>
        <authorList>
            <consortium name="DOE Joint Genome Institute"/>
            <person name="Mujic A.B."/>
            <person name="Kuo A."/>
            <person name="Tritt A."/>
            <person name="Lipzen A."/>
            <person name="Chen C."/>
            <person name="Johnson J."/>
            <person name="Sharma A."/>
            <person name="Barry K."/>
            <person name="Grigoriev I.V."/>
            <person name="Spatafora J.W."/>
        </authorList>
    </citation>
    <scope>NUCLEOTIDE SEQUENCE [LARGE SCALE GENOMIC DNA]</scope>
    <source>
        <strain evidence="2 3">AM-OR11-026</strain>
    </source>
</reference>
<organism evidence="2 3">
    <name type="scientific">Rhizopogon vinicolor AM-OR11-026</name>
    <dbReference type="NCBI Taxonomy" id="1314800"/>
    <lineage>
        <taxon>Eukaryota</taxon>
        <taxon>Fungi</taxon>
        <taxon>Dikarya</taxon>
        <taxon>Basidiomycota</taxon>
        <taxon>Agaricomycotina</taxon>
        <taxon>Agaricomycetes</taxon>
        <taxon>Agaricomycetidae</taxon>
        <taxon>Boletales</taxon>
        <taxon>Suillineae</taxon>
        <taxon>Rhizopogonaceae</taxon>
        <taxon>Rhizopogon</taxon>
    </lineage>
</organism>
<dbReference type="Proteomes" id="UP000092154">
    <property type="component" value="Unassembled WGS sequence"/>
</dbReference>
<dbReference type="EMBL" id="KV448326">
    <property type="protein sequence ID" value="OAX37860.1"/>
    <property type="molecule type" value="Genomic_DNA"/>
</dbReference>
<feature type="signal peptide" evidence="1">
    <location>
        <begin position="1"/>
        <end position="16"/>
    </location>
</feature>
<dbReference type="OrthoDB" id="9451547at2759"/>
<sequence>MTLLLGVSLCIPFVRASLSSFNGTSILTLDVSGCPSCSNTRTMWDIIWSCVATLFACAWTAVHPNIPGVHEGKGTAMYRRICLIITALLAPEFMITWAARQFFSARQATKDFNARGYQWTATHGFFAWMGGFRLYVNGSPQVTLTPDELGYFVDSCSVDMPVLTEEDIEDRSKEDVLSKGVAILQLTWFVAQFVVRYAHNLPVTLLEINTLAVAALTCTAYALWWKKPKDVGLPYIVHWKGASPPSHLHHGYAFDIHAWNYSNSSRF</sequence>
<accession>A0A1B7MZ29</accession>
<dbReference type="InParanoid" id="A0A1B7MZ29"/>
<proteinExistence type="predicted"/>
<evidence type="ECO:0000256" key="1">
    <source>
        <dbReference type="SAM" id="SignalP"/>
    </source>
</evidence>
<dbReference type="AlphaFoldDB" id="A0A1B7MZ29"/>
<keyword evidence="3" id="KW-1185">Reference proteome</keyword>
<gene>
    <name evidence="2" type="ORF">K503DRAFT_692597</name>
</gene>
<protein>
    <submittedName>
        <fullName evidence="2">Uncharacterized protein</fullName>
    </submittedName>
</protein>
<evidence type="ECO:0000313" key="3">
    <source>
        <dbReference type="Proteomes" id="UP000092154"/>
    </source>
</evidence>
<name>A0A1B7MZ29_9AGAM</name>
<evidence type="ECO:0000313" key="2">
    <source>
        <dbReference type="EMBL" id="OAX37860.1"/>
    </source>
</evidence>
<dbReference type="PANTHER" id="PTHR35043:SF7">
    <property type="entry name" value="TRANSCRIPTION FACTOR DOMAIN-CONTAINING PROTEIN"/>
    <property type="match status" value="1"/>
</dbReference>
<feature type="chain" id="PRO_5008597685" evidence="1">
    <location>
        <begin position="17"/>
        <end position="267"/>
    </location>
</feature>
<keyword evidence="1" id="KW-0732">Signal</keyword>
<dbReference type="PANTHER" id="PTHR35043">
    <property type="entry name" value="TRANSCRIPTION FACTOR DOMAIN-CONTAINING PROTEIN"/>
    <property type="match status" value="1"/>
</dbReference>
<dbReference type="STRING" id="1314800.A0A1B7MZ29"/>